<dbReference type="GO" id="GO:0030286">
    <property type="term" value="C:dynein complex"/>
    <property type="evidence" value="ECO:0007669"/>
    <property type="project" value="UniProtKB-KW"/>
</dbReference>
<dbReference type="FunFam" id="1.10.472.130:FF:000005">
    <property type="entry name" value="Dynein axonemal heavy chain 7"/>
    <property type="match status" value="1"/>
</dbReference>
<dbReference type="InterPro" id="IPR042228">
    <property type="entry name" value="Dynein_linker_3"/>
</dbReference>
<reference evidence="16" key="1">
    <citation type="submission" date="2020-11" db="EMBL/GenBank/DDBJ databases">
        <authorList>
            <person name="Tran Van P."/>
        </authorList>
    </citation>
    <scope>NUCLEOTIDE SEQUENCE</scope>
</reference>
<keyword evidence="5" id="KW-0677">Repeat</keyword>
<dbReference type="InterPro" id="IPR027417">
    <property type="entry name" value="P-loop_NTPase"/>
</dbReference>
<accession>A0A7R8W449</accession>
<dbReference type="SUPFAM" id="SSF52540">
    <property type="entry name" value="P-loop containing nucleoside triphosphate hydrolases"/>
    <property type="match status" value="3"/>
</dbReference>
<dbReference type="Gene3D" id="1.10.472.130">
    <property type="match status" value="1"/>
</dbReference>
<dbReference type="InterPro" id="IPR026983">
    <property type="entry name" value="DHC"/>
</dbReference>
<keyword evidence="13" id="KW-0966">Cell projection</keyword>
<proteinExistence type="inferred from homology"/>
<dbReference type="Pfam" id="PF08393">
    <property type="entry name" value="DHC_N2"/>
    <property type="match status" value="1"/>
</dbReference>
<keyword evidence="12" id="KW-0206">Cytoskeleton</keyword>
<evidence type="ECO:0000256" key="3">
    <source>
        <dbReference type="ARBA" id="ARBA00022490"/>
    </source>
</evidence>
<dbReference type="InterPro" id="IPR013602">
    <property type="entry name" value="Dynein_heavy_linker"/>
</dbReference>
<feature type="coiled-coil region" evidence="14">
    <location>
        <begin position="823"/>
        <end position="887"/>
    </location>
</feature>
<dbReference type="InterPro" id="IPR043157">
    <property type="entry name" value="Dynein_AAA1S"/>
</dbReference>
<dbReference type="Gene3D" id="1.10.287.2620">
    <property type="match status" value="1"/>
</dbReference>
<keyword evidence="7" id="KW-0067">ATP-binding</keyword>
<comment type="subcellular location">
    <subcellularLocation>
        <location evidence="1">Cytoplasm</location>
        <location evidence="1">Cytoskeleton</location>
        <location evidence="1">Cilium axoneme</location>
    </subcellularLocation>
</comment>
<dbReference type="FunFam" id="3.20.180.20:FF:000003">
    <property type="entry name" value="Dynein heavy chain 12, axonemal"/>
    <property type="match status" value="1"/>
</dbReference>
<evidence type="ECO:0000256" key="1">
    <source>
        <dbReference type="ARBA" id="ARBA00004430"/>
    </source>
</evidence>
<keyword evidence="4" id="KW-0493">Microtubule</keyword>
<dbReference type="InterPro" id="IPR041466">
    <property type="entry name" value="Dynein_AAA5_ext"/>
</dbReference>
<gene>
    <name evidence="16" type="ORF">CTOB1V02_LOCUS2478</name>
</gene>
<dbReference type="Pfam" id="PF12774">
    <property type="entry name" value="AAA_6"/>
    <property type="match status" value="1"/>
</dbReference>
<dbReference type="FunFam" id="1.20.140.100:FF:000004">
    <property type="entry name" value="Dynein axonemal heavy chain 6"/>
    <property type="match status" value="1"/>
</dbReference>
<dbReference type="Gene3D" id="1.20.920.30">
    <property type="match status" value="1"/>
</dbReference>
<dbReference type="GO" id="GO:0007018">
    <property type="term" value="P:microtubule-based movement"/>
    <property type="evidence" value="ECO:0007669"/>
    <property type="project" value="InterPro"/>
</dbReference>
<dbReference type="InterPro" id="IPR003593">
    <property type="entry name" value="AAA+_ATPase"/>
</dbReference>
<dbReference type="GO" id="GO:0005874">
    <property type="term" value="C:microtubule"/>
    <property type="evidence" value="ECO:0007669"/>
    <property type="project" value="UniProtKB-KW"/>
</dbReference>
<dbReference type="PANTHER" id="PTHR22878:SF71">
    <property type="entry name" value="DYNEIN, AXONEMAL, HEAVY CHAIN 3"/>
    <property type="match status" value="1"/>
</dbReference>
<evidence type="ECO:0000256" key="15">
    <source>
        <dbReference type="SAM" id="MobiDB-lite"/>
    </source>
</evidence>
<dbReference type="Pfam" id="PF17857">
    <property type="entry name" value="AAA_lid_1"/>
    <property type="match status" value="1"/>
</dbReference>
<feature type="region of interest" description="Disordered" evidence="15">
    <location>
        <begin position="1"/>
        <end position="57"/>
    </location>
</feature>
<keyword evidence="3" id="KW-0963">Cytoplasm</keyword>
<feature type="compositionally biased region" description="Basic and acidic residues" evidence="15">
    <location>
        <begin position="227"/>
        <end position="236"/>
    </location>
</feature>
<dbReference type="OrthoDB" id="5593012at2759"/>
<dbReference type="EMBL" id="OB660389">
    <property type="protein sequence ID" value="CAD7224521.1"/>
    <property type="molecule type" value="Genomic_DNA"/>
</dbReference>
<evidence type="ECO:0000256" key="7">
    <source>
        <dbReference type="ARBA" id="ARBA00022840"/>
    </source>
</evidence>
<evidence type="ECO:0000256" key="12">
    <source>
        <dbReference type="ARBA" id="ARBA00023212"/>
    </source>
</evidence>
<dbReference type="GO" id="GO:0051959">
    <property type="term" value="F:dynein light intermediate chain binding"/>
    <property type="evidence" value="ECO:0007669"/>
    <property type="project" value="InterPro"/>
</dbReference>
<dbReference type="Gene3D" id="3.20.180.20">
    <property type="entry name" value="Dynein heavy chain, N-terminal domain 2"/>
    <property type="match status" value="1"/>
</dbReference>
<dbReference type="FunFam" id="3.40.50.300:FF:001328">
    <property type="entry name" value="Dynein heavy chain 6, axonemal"/>
    <property type="match status" value="1"/>
</dbReference>
<feature type="region of interest" description="Disordered" evidence="15">
    <location>
        <begin position="220"/>
        <end position="249"/>
    </location>
</feature>
<protein>
    <submittedName>
        <fullName evidence="16">Uncharacterized protein</fullName>
    </submittedName>
</protein>
<evidence type="ECO:0000256" key="10">
    <source>
        <dbReference type="ARBA" id="ARBA00023069"/>
    </source>
</evidence>
<keyword evidence="11" id="KW-0505">Motor protein</keyword>
<dbReference type="GO" id="GO:0045505">
    <property type="term" value="F:dynein intermediate chain binding"/>
    <property type="evidence" value="ECO:0007669"/>
    <property type="project" value="InterPro"/>
</dbReference>
<dbReference type="Gene3D" id="1.10.8.710">
    <property type="match status" value="1"/>
</dbReference>
<dbReference type="Gene3D" id="3.40.50.300">
    <property type="entry name" value="P-loop containing nucleotide triphosphate hydrolases"/>
    <property type="match status" value="3"/>
</dbReference>
<evidence type="ECO:0000256" key="5">
    <source>
        <dbReference type="ARBA" id="ARBA00022737"/>
    </source>
</evidence>
<sequence>MLHTPSPIRRSSGKMADSGGLSVLTLDEMRKKSKKKGKRSVSLEPKKPPLTYPRVLYPRPYGSNGPMVPDVSGHSVHLAGEDAWPPVFDPDKVGRASPYKKWGPAVLGPSDSIGLNFSPQLHNIRLRSERQRKKNLKMKAGPDEEIVEIPAYLTEDGKEKAYIKVKKQPPRHYGLHPALIRKMDIPKTVLVPTRKYEMLNGVRTHVLYCAPVDMLEKKKKEMRKKAQKEERKKPFKVELSPPTSPTAQLKKQREAYDKLLRGFGESTPEQIERYGVYLRTGIPDSEVPTSVFDHAKRGLEKRFQKHQKWLEKPAYVLEDARSLFLSLLEEIQSLHSVEARRAQLDYVLLDPKQCARLKLKRSVAFKNLRSPLPYIRSPVSWHTRIDLAKEFIRHNLHWTNKIIFQLRDIFQRKVFSNVCLFNRSRFNPSALPLSPEQFGRESLAQCVEAAEKMKTRWIPTAASVFVTLYDEWKKLVPLSIDGSVVQADHFFNTAATLMSQQLREIVMAALKEMLHFFQLYDQQKHQASSPVFHVSPLIQISIRVFGPTVEFEPALESVRTVLDKSIQAVLSAALDIPRVEELLFPGEFEEPMKLRHVRPDEEEVEKIEKNILQIFQENTREPLEYVKVYDQFKDLINGKAQKEIDEFIQRGATLKEYEVLVTQLWSRREKMRTLPDRVPLGLLQLDCTQANAQIEENLRSLCEMLVQHQVQLHEDANERICDQFQEMSSRLSVTPSSTNEVVSALKFLGKCTDVTMKDLKKRIQEAAERLMFLMDHATLSEASIQSNAKVFAWIEEIEKLFESAFAKLLVKREEAENSLKIRVGNFEKKLAGYQAEVESFRRRDPPILNLEEMQNNVAALDRLGSLLSESRQELDSINNEEELLDLEPTNSTLLQHLIALREPYDKLWHTTLDFTLKHERWFHGPFMGLDADEIHEDVEQMWRTLYKLSKTFSDQPGPRRVADHVRTKIDKFKQHLPVLHTICNPGLRERHWKQMSEAVGQELIVKEDTTLAMMIDFGLPKAVKKLEEISAVASKEYSLEKSLDGMKGTWANISFEFMPYRETGVSILTAVDDVQVLLDDHILKAQTMRGSPYIRALEAGFRLWEETLLSMQDILDAWLKCQGTWLYLEPIFSSEDILQQMPVEGRKFVRVDRTWRDIMGFAVEHPLALEATSQPDMLQRLQECNGLLDDIQKGLNDYLEKKRLYFPRFFFLSNEELLEILSETKDASRVQPHLRKCFEGIHRLALTEAQIITGMRSEEGEEVEFVEEVIPARARGLVERWLLEVEGVMVASLRNCTKKAVTAYSERPRSKWVLEWPGQVVLCVSNIFWTAQTIKAMESQESLKDHLSRCTGQIEDIVRLVKNQDLSSGARTTLEALLVIDVHARDIVAKLIEEGVHSPRDFTWLSQLRYSWNDYDSLVSVSMITTDIRYGYEYLGNTGRLVITPLTDRCYRTLMGALKLHLGGAPEGPAGTGKTETCKDLAKAVAKKCVVFNCSEGLDYKAMGKFIKGLAQSGAWACFDEFNRIELEVLSVVAQQVQMVQTAIAQGAPTLHFEGTTIRLDHTCSIFITMNPGYAGRQELPDNLKVLFRTVAMMVPDYALIAENSLYSYGFVSARSLAGKIVDVYRLCSEQLSAQHHYDYGMRAVKAVLTAARNLRLKYPDHDEEKLVLRAIMDVNKPKFLAQDVPLFEGIIYDLFPGVKLECPDYRALNEALDKALKERKLQSTPWFIQKIVQIYEMVLVRHGLMIVGDTMGGKTSAYQVLVAALSTLSEEGLELKVNHRVINPKAIDLGQLYGCFDKISHEWSDGVLATTFREMATSSLPDRQFLLLDGPVDAVWIENMNTVLDDNRKLCLMSGEIIQMSRQMNVIFEVADLEHASPATVSRCGMIYMEPLQLGWRPLWDSYFEEVKAVLNDEYREAFYEMTDWMVQPCLDFSTEECRHCVEVSSITLLNSFIRLHRCLLADLQENCPDAFTTPQGAHWVQHIFLFAVIWSIGATITGDSRRRFDEYFRQFVLGYDVSHPKPKTFKLQRNHLFPEAGTVYDYAFERRDNGHWVPWLDKSERKASQIPPNAKVSELLIPTNETSRQEFFLRLLVGRNETLMFIGATGTGKSIILNSYLMGLPKEKFLPNTINFSARTTAPQTQDVIMSKLDRRRKGVYGPAMGKKCIIFIDDVNMPQKEKYGAQPAVELLRQWLDHGYWYDRKDTSKLEIIDTLLVTAMCPPGGGRNNLSRRFMRHLHLIEIEPFDDPTLTRIFGSIMDWHFTKGFDISITRYSKAVVQGTLEVYKSAINTFRPTPTKSHYVFNLRDFSRVIQGILLVPANHMNESGKLVRLWVHEVMRTFHDRLIEDSDREQFLKILRDATQNNFKQTLERALPLLTASSTGLVDRPHLRKLLFGDYTHPEADAKVYNEVRKLAVEVGRGVELKLLSPQQGDDTIR</sequence>
<dbReference type="FunFam" id="1.20.58.1120:FF:000005">
    <property type="entry name" value="Dynein, axonemal, heavy chain 12"/>
    <property type="match status" value="1"/>
</dbReference>
<evidence type="ECO:0000313" key="16">
    <source>
        <dbReference type="EMBL" id="CAD7224521.1"/>
    </source>
</evidence>
<evidence type="ECO:0000256" key="4">
    <source>
        <dbReference type="ARBA" id="ARBA00022701"/>
    </source>
</evidence>
<dbReference type="Gene3D" id="1.20.58.1120">
    <property type="match status" value="1"/>
</dbReference>
<dbReference type="Gene3D" id="1.20.140.100">
    <property type="entry name" value="Dynein heavy chain, N-terminal domain 2"/>
    <property type="match status" value="1"/>
</dbReference>
<organism evidence="16">
    <name type="scientific">Cyprideis torosa</name>
    <dbReference type="NCBI Taxonomy" id="163714"/>
    <lineage>
        <taxon>Eukaryota</taxon>
        <taxon>Metazoa</taxon>
        <taxon>Ecdysozoa</taxon>
        <taxon>Arthropoda</taxon>
        <taxon>Crustacea</taxon>
        <taxon>Oligostraca</taxon>
        <taxon>Ostracoda</taxon>
        <taxon>Podocopa</taxon>
        <taxon>Podocopida</taxon>
        <taxon>Cytherocopina</taxon>
        <taxon>Cytheroidea</taxon>
        <taxon>Cytherideidae</taxon>
        <taxon>Cyprideis</taxon>
    </lineage>
</organism>
<dbReference type="InterPro" id="IPR041589">
    <property type="entry name" value="DNAH3_AAA_lid_1"/>
</dbReference>
<keyword evidence="9 14" id="KW-0175">Coiled coil</keyword>
<dbReference type="FunFam" id="1.10.287.2620:FF:000002">
    <property type="entry name" value="Dynein heavy chain 2, axonemal"/>
    <property type="match status" value="1"/>
</dbReference>
<dbReference type="FunFam" id="3.40.50.300:FF:000044">
    <property type="entry name" value="Dynein heavy chain 5, axonemal"/>
    <property type="match status" value="1"/>
</dbReference>
<dbReference type="PANTHER" id="PTHR22878">
    <property type="entry name" value="DYNEIN HEAVY CHAIN 6, AXONEMAL-LIKE-RELATED"/>
    <property type="match status" value="1"/>
</dbReference>
<evidence type="ECO:0000256" key="13">
    <source>
        <dbReference type="ARBA" id="ARBA00023273"/>
    </source>
</evidence>
<evidence type="ECO:0000256" key="6">
    <source>
        <dbReference type="ARBA" id="ARBA00022741"/>
    </source>
</evidence>
<evidence type="ECO:0000256" key="8">
    <source>
        <dbReference type="ARBA" id="ARBA00023017"/>
    </source>
</evidence>
<evidence type="ECO:0000256" key="2">
    <source>
        <dbReference type="ARBA" id="ARBA00008887"/>
    </source>
</evidence>
<dbReference type="InterPro" id="IPR035699">
    <property type="entry name" value="AAA_6"/>
</dbReference>
<keyword evidence="6" id="KW-0547">Nucleotide-binding</keyword>
<evidence type="ECO:0000256" key="11">
    <source>
        <dbReference type="ARBA" id="ARBA00023175"/>
    </source>
</evidence>
<dbReference type="Pfam" id="PF12775">
    <property type="entry name" value="AAA_7"/>
    <property type="match status" value="1"/>
</dbReference>
<name>A0A7R8W449_9CRUS</name>
<keyword evidence="8" id="KW-0243">Dynein</keyword>
<keyword evidence="10" id="KW-0969">Cilium</keyword>
<dbReference type="InterPro" id="IPR042222">
    <property type="entry name" value="Dynein_2_N"/>
</dbReference>
<dbReference type="FunFam" id="1.10.8.710:FF:000004">
    <property type="entry name" value="Dynein axonemal heavy chain 6"/>
    <property type="match status" value="1"/>
</dbReference>
<dbReference type="SMART" id="SM00382">
    <property type="entry name" value="AAA"/>
    <property type="match status" value="2"/>
</dbReference>
<dbReference type="GO" id="GO:0005524">
    <property type="term" value="F:ATP binding"/>
    <property type="evidence" value="ECO:0007669"/>
    <property type="project" value="UniProtKB-KW"/>
</dbReference>
<dbReference type="GO" id="GO:0005930">
    <property type="term" value="C:axoneme"/>
    <property type="evidence" value="ECO:0007669"/>
    <property type="project" value="UniProtKB-SubCell"/>
</dbReference>
<comment type="similarity">
    <text evidence="2">Belongs to the dynein heavy chain family.</text>
</comment>
<dbReference type="Pfam" id="PF17852">
    <property type="entry name" value="Dynein_AAA_lid"/>
    <property type="match status" value="1"/>
</dbReference>
<dbReference type="FunFam" id="1.20.920.30:FF:000002">
    <property type="entry name" value="Dynein axonemal heavy chain 3"/>
    <property type="match status" value="1"/>
</dbReference>
<evidence type="ECO:0000256" key="14">
    <source>
        <dbReference type="SAM" id="Coils"/>
    </source>
</evidence>
<evidence type="ECO:0000256" key="9">
    <source>
        <dbReference type="ARBA" id="ARBA00023054"/>
    </source>
</evidence>